<accession>A0A1F4WJ00</accession>
<keyword evidence="1" id="KW-0812">Transmembrane</keyword>
<comment type="caution">
    <text evidence="2">The sequence shown here is derived from an EMBL/GenBank/DDBJ whole genome shotgun (WGS) entry which is preliminary data.</text>
</comment>
<evidence type="ECO:0000313" key="3">
    <source>
        <dbReference type="Proteomes" id="UP000179113"/>
    </source>
</evidence>
<keyword evidence="1" id="KW-1133">Transmembrane helix</keyword>
<evidence type="ECO:0000256" key="1">
    <source>
        <dbReference type="SAM" id="Phobius"/>
    </source>
</evidence>
<gene>
    <name evidence="2" type="ORF">A2415_03835</name>
</gene>
<feature type="transmembrane region" description="Helical" evidence="1">
    <location>
        <begin position="20"/>
        <end position="41"/>
    </location>
</feature>
<name>A0A1F4WJ00_UNCKA</name>
<evidence type="ECO:0000313" key="2">
    <source>
        <dbReference type="EMBL" id="OGC69356.1"/>
    </source>
</evidence>
<sequence length="79" mass="8267">MTTVVNNPTPVKESGDNGGIGFLVGVVIIVIFLGVVLYYAIPAIRNMQPVQVNVPAPQINVETPEVAVPSTPSEPAPTQ</sequence>
<proteinExistence type="predicted"/>
<dbReference type="EMBL" id="MEWA01000021">
    <property type="protein sequence ID" value="OGC69356.1"/>
    <property type="molecule type" value="Genomic_DNA"/>
</dbReference>
<keyword evidence="1" id="KW-0472">Membrane</keyword>
<organism evidence="2 3">
    <name type="scientific">candidate division WWE3 bacterium RIFOXYC1_FULL_39_7</name>
    <dbReference type="NCBI Taxonomy" id="1802643"/>
    <lineage>
        <taxon>Bacteria</taxon>
        <taxon>Katanobacteria</taxon>
    </lineage>
</organism>
<protein>
    <submittedName>
        <fullName evidence="2">Uncharacterized protein</fullName>
    </submittedName>
</protein>
<dbReference type="Proteomes" id="UP000179113">
    <property type="component" value="Unassembled WGS sequence"/>
</dbReference>
<dbReference type="AlphaFoldDB" id="A0A1F4WJ00"/>
<reference evidence="2 3" key="1">
    <citation type="journal article" date="2016" name="Nat. Commun.">
        <title>Thousands of microbial genomes shed light on interconnected biogeochemical processes in an aquifer system.</title>
        <authorList>
            <person name="Anantharaman K."/>
            <person name="Brown C.T."/>
            <person name="Hug L.A."/>
            <person name="Sharon I."/>
            <person name="Castelle C.J."/>
            <person name="Probst A.J."/>
            <person name="Thomas B.C."/>
            <person name="Singh A."/>
            <person name="Wilkins M.J."/>
            <person name="Karaoz U."/>
            <person name="Brodie E.L."/>
            <person name="Williams K.H."/>
            <person name="Hubbard S.S."/>
            <person name="Banfield J.F."/>
        </authorList>
    </citation>
    <scope>NUCLEOTIDE SEQUENCE [LARGE SCALE GENOMIC DNA]</scope>
</reference>